<evidence type="ECO:0000313" key="2">
    <source>
        <dbReference type="EMBL" id="CAF9930456.1"/>
    </source>
</evidence>
<evidence type="ECO:0000313" key="3">
    <source>
        <dbReference type="Proteomes" id="UP000664169"/>
    </source>
</evidence>
<keyword evidence="1" id="KW-0732">Signal</keyword>
<name>A0A8H3FZQ0_9LECA</name>
<evidence type="ECO:0000256" key="1">
    <source>
        <dbReference type="SAM" id="SignalP"/>
    </source>
</evidence>
<dbReference type="OrthoDB" id="5410926at2759"/>
<dbReference type="AlphaFoldDB" id="A0A8H3FZQ0"/>
<feature type="signal peptide" evidence="1">
    <location>
        <begin position="1"/>
        <end position="21"/>
    </location>
</feature>
<reference evidence="2" key="1">
    <citation type="submission" date="2021-03" db="EMBL/GenBank/DDBJ databases">
        <authorList>
            <person name="Tagirdzhanova G."/>
        </authorList>
    </citation>
    <scope>NUCLEOTIDE SEQUENCE</scope>
</reference>
<proteinExistence type="predicted"/>
<comment type="caution">
    <text evidence="2">The sequence shown here is derived from an EMBL/GenBank/DDBJ whole genome shotgun (WGS) entry which is preliminary data.</text>
</comment>
<keyword evidence="3" id="KW-1185">Reference proteome</keyword>
<protein>
    <submittedName>
        <fullName evidence="2">Uncharacterized protein</fullName>
    </submittedName>
</protein>
<dbReference type="Proteomes" id="UP000664169">
    <property type="component" value="Unassembled WGS sequence"/>
</dbReference>
<gene>
    <name evidence="2" type="ORF">GOMPHAMPRED_005658</name>
</gene>
<accession>A0A8H3FZQ0</accession>
<dbReference type="PANTHER" id="PTHR39599:SF1">
    <property type="entry name" value="GPI-ANCHORED PROTEIN (EUROFUNG)"/>
    <property type="match status" value="1"/>
</dbReference>
<dbReference type="PANTHER" id="PTHR39599">
    <property type="entry name" value="GPI-ANCHORED PROTEIN (EUROFUNG)-RELATED-RELATED"/>
    <property type="match status" value="1"/>
</dbReference>
<feature type="chain" id="PRO_5034670538" evidence="1">
    <location>
        <begin position="22"/>
        <end position="198"/>
    </location>
</feature>
<organism evidence="2 3">
    <name type="scientific">Gomphillus americanus</name>
    <dbReference type="NCBI Taxonomy" id="1940652"/>
    <lineage>
        <taxon>Eukaryota</taxon>
        <taxon>Fungi</taxon>
        <taxon>Dikarya</taxon>
        <taxon>Ascomycota</taxon>
        <taxon>Pezizomycotina</taxon>
        <taxon>Lecanoromycetes</taxon>
        <taxon>OSLEUM clade</taxon>
        <taxon>Ostropomycetidae</taxon>
        <taxon>Ostropales</taxon>
        <taxon>Graphidaceae</taxon>
        <taxon>Gomphilloideae</taxon>
        <taxon>Gomphillus</taxon>
    </lineage>
</organism>
<dbReference type="EMBL" id="CAJPDQ010000035">
    <property type="protein sequence ID" value="CAF9930456.1"/>
    <property type="molecule type" value="Genomic_DNA"/>
</dbReference>
<sequence>MRLSNPLSILSLPLTITTILANTITTTTPPPPPLSTIPGSTCPFSTPLATLASSIEQDHDALRIRQAAATTINTSGSCPNGYFGCSNLGAPQACCSSTAICTTDGVNHVACCASGASCTGVIGAGTTDGNGNGGGGGGGGAAAGTVTNGNGQVTVLSTNGIIVTAGPATNNAAAAAVANARWVDWVVVGIVGVVVGVV</sequence>